<proteinExistence type="predicted"/>
<dbReference type="GeneID" id="119738107"/>
<keyword evidence="1" id="KW-0677">Repeat</keyword>
<sequence>MSSCGMCRITCSAGPRASRDTTGGSCCNSAARGYTEQGRRAPKILKMAELMTAVKTGDLQFVQRLFSMFSQEEAGDVVKYQTPETRETFLFSACVKGQVEMARFLLSVGRGQRDVGTAWGAVPLHAAAERSHEAVVRLLLTNGADMNAQTSYGDTPLHLAAYRGNYAIVRCLVEAGCNLNIVNSKGRTALDDASAARHGRIVQYLGAVMNLGNEDFAKHQQERKKDNDKIDLMKTRPLVPPIKLHQMLDRSISWHSCPSDILQGNSDSWPEGGATDTWRSGRRHSALSSLGSESSGNDLSMATAGSPRWDAHSSMNVIPEVSNDAGNQQHQQLAATSTATQNHAAARTCAEKRRDYRNRSASDSRVEYLEKMVEHLRLGLASTQEELGRTRLELRRAKDSLRLSPCGTNTEDGPGCVCRPNDTVRLVLNVRDRDF</sequence>
<name>A0A914AXB3_PATMI</name>
<dbReference type="SUPFAM" id="SSF48403">
    <property type="entry name" value="Ankyrin repeat"/>
    <property type="match status" value="1"/>
</dbReference>
<dbReference type="RefSeq" id="XP_038068775.1">
    <property type="nucleotide sequence ID" value="XM_038212847.1"/>
</dbReference>
<keyword evidence="2 3" id="KW-0040">ANK repeat</keyword>
<evidence type="ECO:0000256" key="1">
    <source>
        <dbReference type="ARBA" id="ARBA00022737"/>
    </source>
</evidence>
<dbReference type="Proteomes" id="UP000887568">
    <property type="component" value="Unplaced"/>
</dbReference>
<keyword evidence="6" id="KW-1185">Reference proteome</keyword>
<dbReference type="PROSITE" id="PS50088">
    <property type="entry name" value="ANK_REPEAT"/>
    <property type="match status" value="2"/>
</dbReference>
<dbReference type="OrthoDB" id="10071127at2759"/>
<feature type="region of interest" description="Disordered" evidence="4">
    <location>
        <begin position="263"/>
        <end position="311"/>
    </location>
</feature>
<feature type="repeat" description="ANK" evidence="3">
    <location>
        <begin position="152"/>
        <end position="184"/>
    </location>
</feature>
<dbReference type="AlphaFoldDB" id="A0A914AXB3"/>
<dbReference type="Gene3D" id="1.25.40.20">
    <property type="entry name" value="Ankyrin repeat-containing domain"/>
    <property type="match status" value="2"/>
</dbReference>
<dbReference type="Pfam" id="PF13637">
    <property type="entry name" value="Ank_4"/>
    <property type="match status" value="1"/>
</dbReference>
<feature type="compositionally biased region" description="Low complexity" evidence="4">
    <location>
        <begin position="286"/>
        <end position="300"/>
    </location>
</feature>
<dbReference type="PANTHER" id="PTHR24171">
    <property type="entry name" value="ANKYRIN REPEAT DOMAIN-CONTAINING PROTEIN 39-RELATED"/>
    <property type="match status" value="1"/>
</dbReference>
<dbReference type="EnsemblMetazoa" id="XM_038212847.1">
    <property type="protein sequence ID" value="XP_038068775.1"/>
    <property type="gene ID" value="LOC119738107"/>
</dbReference>
<dbReference type="InterPro" id="IPR002110">
    <property type="entry name" value="Ankyrin_rpt"/>
</dbReference>
<protein>
    <submittedName>
        <fullName evidence="5">Uncharacterized protein</fullName>
    </submittedName>
</protein>
<evidence type="ECO:0000313" key="6">
    <source>
        <dbReference type="Proteomes" id="UP000887568"/>
    </source>
</evidence>
<feature type="repeat" description="ANK" evidence="3">
    <location>
        <begin position="119"/>
        <end position="151"/>
    </location>
</feature>
<dbReference type="InterPro" id="IPR036770">
    <property type="entry name" value="Ankyrin_rpt-contain_sf"/>
</dbReference>
<evidence type="ECO:0000256" key="3">
    <source>
        <dbReference type="PROSITE-ProRule" id="PRU00023"/>
    </source>
</evidence>
<evidence type="ECO:0000256" key="2">
    <source>
        <dbReference type="ARBA" id="ARBA00023043"/>
    </source>
</evidence>
<dbReference type="SMART" id="SM00248">
    <property type="entry name" value="ANK"/>
    <property type="match status" value="3"/>
</dbReference>
<dbReference type="PANTHER" id="PTHR24171:SF9">
    <property type="entry name" value="ANKYRIN REPEAT DOMAIN-CONTAINING PROTEIN 39"/>
    <property type="match status" value="1"/>
</dbReference>
<dbReference type="PROSITE" id="PS50297">
    <property type="entry name" value="ANK_REP_REGION"/>
    <property type="match status" value="2"/>
</dbReference>
<evidence type="ECO:0000313" key="5">
    <source>
        <dbReference type="EnsemblMetazoa" id="XP_038068775.1"/>
    </source>
</evidence>
<reference evidence="5" key="1">
    <citation type="submission" date="2022-11" db="UniProtKB">
        <authorList>
            <consortium name="EnsemblMetazoa"/>
        </authorList>
    </citation>
    <scope>IDENTIFICATION</scope>
</reference>
<accession>A0A914AXB3</accession>
<dbReference type="OMA" id="ISWHSCP"/>
<evidence type="ECO:0000256" key="4">
    <source>
        <dbReference type="SAM" id="MobiDB-lite"/>
    </source>
</evidence>
<organism evidence="5 6">
    <name type="scientific">Patiria miniata</name>
    <name type="common">Bat star</name>
    <name type="synonym">Asterina miniata</name>
    <dbReference type="NCBI Taxonomy" id="46514"/>
    <lineage>
        <taxon>Eukaryota</taxon>
        <taxon>Metazoa</taxon>
        <taxon>Echinodermata</taxon>
        <taxon>Eleutherozoa</taxon>
        <taxon>Asterozoa</taxon>
        <taxon>Asteroidea</taxon>
        <taxon>Valvatacea</taxon>
        <taxon>Valvatida</taxon>
        <taxon>Asterinidae</taxon>
        <taxon>Patiria</taxon>
    </lineage>
</organism>